<dbReference type="PROSITE" id="PS50294">
    <property type="entry name" value="WD_REPEATS_REGION"/>
    <property type="match status" value="3"/>
</dbReference>
<evidence type="ECO:0000256" key="3">
    <source>
        <dbReference type="HAMAP-Rule" id="MF_03037"/>
    </source>
</evidence>
<dbReference type="InterPro" id="IPR036322">
    <property type="entry name" value="WD40_repeat_dom_sf"/>
</dbReference>
<feature type="repeat" description="WD" evidence="4">
    <location>
        <begin position="303"/>
        <end position="341"/>
    </location>
</feature>
<evidence type="ECO:0000256" key="2">
    <source>
        <dbReference type="ARBA" id="ARBA00022737"/>
    </source>
</evidence>
<feature type="compositionally biased region" description="Basic and acidic residues" evidence="5">
    <location>
        <begin position="106"/>
        <end position="115"/>
    </location>
</feature>
<feature type="repeat" description="WD" evidence="4">
    <location>
        <begin position="488"/>
        <end position="524"/>
    </location>
</feature>
<evidence type="ECO:0000256" key="4">
    <source>
        <dbReference type="PROSITE-ProRule" id="PRU00221"/>
    </source>
</evidence>
<dbReference type="AlphaFoldDB" id="A0ABD3QTK4"/>
<comment type="function">
    <text evidence="3">Essential component of the cytosolic iron-sulfur (Fe/S) protein assembly machinery. Required for the maturation of extramitochondrial Fe/S proteins.</text>
</comment>
<accession>A0ABD3QTK4</accession>
<dbReference type="PANTHER" id="PTHR19920">
    <property type="entry name" value="WD40 PROTEIN CIAO1"/>
    <property type="match status" value="1"/>
</dbReference>
<feature type="compositionally biased region" description="Low complexity" evidence="5">
    <location>
        <begin position="14"/>
        <end position="28"/>
    </location>
</feature>
<dbReference type="SUPFAM" id="SSF50978">
    <property type="entry name" value="WD40 repeat-like"/>
    <property type="match status" value="1"/>
</dbReference>
<keyword evidence="7" id="KW-1185">Reference proteome</keyword>
<feature type="repeat" description="WD" evidence="4">
    <location>
        <begin position="236"/>
        <end position="268"/>
    </location>
</feature>
<evidence type="ECO:0000256" key="5">
    <source>
        <dbReference type="SAM" id="MobiDB-lite"/>
    </source>
</evidence>
<dbReference type="Pfam" id="PF00400">
    <property type="entry name" value="WD40"/>
    <property type="match status" value="5"/>
</dbReference>
<feature type="repeat" description="WD" evidence="4">
    <location>
        <begin position="356"/>
        <end position="397"/>
    </location>
</feature>
<dbReference type="InterPro" id="IPR001680">
    <property type="entry name" value="WD40_rpt"/>
</dbReference>
<dbReference type="HAMAP" id="MF_03037">
    <property type="entry name" value="ciao1"/>
    <property type="match status" value="1"/>
</dbReference>
<organism evidence="6 7">
    <name type="scientific">Stephanodiscus triporus</name>
    <dbReference type="NCBI Taxonomy" id="2934178"/>
    <lineage>
        <taxon>Eukaryota</taxon>
        <taxon>Sar</taxon>
        <taxon>Stramenopiles</taxon>
        <taxon>Ochrophyta</taxon>
        <taxon>Bacillariophyta</taxon>
        <taxon>Coscinodiscophyceae</taxon>
        <taxon>Thalassiosirophycidae</taxon>
        <taxon>Stephanodiscales</taxon>
        <taxon>Stephanodiscaceae</taxon>
        <taxon>Stephanodiscus</taxon>
    </lineage>
</organism>
<name>A0ABD3QTK4_9STRA</name>
<evidence type="ECO:0000313" key="6">
    <source>
        <dbReference type="EMBL" id="KAL3803627.1"/>
    </source>
</evidence>
<reference evidence="6 7" key="1">
    <citation type="submission" date="2024-10" db="EMBL/GenBank/DDBJ databases">
        <title>Updated reference genomes for cyclostephanoid diatoms.</title>
        <authorList>
            <person name="Roberts W.R."/>
            <person name="Alverson A.J."/>
        </authorList>
    </citation>
    <scope>NUCLEOTIDE SEQUENCE [LARGE SCALE GENOMIC DNA]</scope>
    <source>
        <strain evidence="6 7">AJA276-08</strain>
    </source>
</reference>
<feature type="region of interest" description="Disordered" evidence="5">
    <location>
        <begin position="395"/>
        <end position="414"/>
    </location>
</feature>
<dbReference type="InterPro" id="IPR015943">
    <property type="entry name" value="WD40/YVTN_repeat-like_dom_sf"/>
</dbReference>
<protein>
    <recommendedName>
        <fullName evidence="3">Probable cytosolic iron-sulfur protein assembly protein CIAO1 homolog</fullName>
    </recommendedName>
</protein>
<feature type="compositionally biased region" description="Acidic residues" evidence="5">
    <location>
        <begin position="116"/>
        <end position="127"/>
    </location>
</feature>
<gene>
    <name evidence="6" type="ORF">ACHAW5_006389</name>
</gene>
<dbReference type="InterPro" id="IPR028608">
    <property type="entry name" value="CIAO1/Cia1"/>
</dbReference>
<sequence>MSRPPPSTRPTPPSSSSSSSSSSMSTSTGTLVPLATLSPPIPGGSPAWHVAFSIDGRYLAACVGNPDTRVLVWEKRRRRRRRDGGSGASLSRGRGRRPLPGEDATDATKAKKSAEDDVDVVDEDEEGGREWELISTIRDDDDDDDEYGGRRRQNRPGSTSSRRTIRCAAFAPTCMSSLILATASFDGKVVVWERRRRDCYDGRDRDVDDDVDDDDDCEYDEYDDRDVNSFEAITQLEGHESEVKCLTWNATGSLLASCGRDKTIWIWECRLPGTVGGGDGNAARDGDMGGGEGAGEFDCLAVLQGHGGDVKSITFGQSHGQFGDGDEVLYSASYDNTVKVWAEEDGEWYCASTLDDTVHSSTVWCVALSPGGVRMYTGSQDGSIGIWKMRTSAELSRRRGSSSSSSTRGVGGGGGGSWDCVGRLSDSHSGYPVMSIDCAPSRAGHGRVASCGGDDRINVYREEVVNVGGTIMSSSSDAPKFALEAVAVDAHDGDVNCVRWHPLDGTCLASCGDDGAVRLWRYRR</sequence>
<dbReference type="PROSITE" id="PS50082">
    <property type="entry name" value="WD_REPEATS_2"/>
    <property type="match status" value="4"/>
</dbReference>
<dbReference type="Gene3D" id="2.130.10.10">
    <property type="entry name" value="YVTN repeat-like/Quinoprotein amine dehydrogenase"/>
    <property type="match status" value="1"/>
</dbReference>
<dbReference type="PANTHER" id="PTHR19920:SF0">
    <property type="entry name" value="CYTOSOLIC IRON-SULFUR PROTEIN ASSEMBLY PROTEIN CIAO1-RELATED"/>
    <property type="match status" value="1"/>
</dbReference>
<comment type="caution">
    <text evidence="6">The sequence shown here is derived from an EMBL/GenBank/DDBJ whole genome shotgun (WGS) entry which is preliminary data.</text>
</comment>
<keyword evidence="1 4" id="KW-0853">WD repeat</keyword>
<feature type="compositionally biased region" description="Pro residues" evidence="5">
    <location>
        <begin position="1"/>
        <end position="13"/>
    </location>
</feature>
<evidence type="ECO:0000313" key="7">
    <source>
        <dbReference type="Proteomes" id="UP001530315"/>
    </source>
</evidence>
<feature type="region of interest" description="Disordered" evidence="5">
    <location>
        <begin position="77"/>
        <end position="162"/>
    </location>
</feature>
<keyword evidence="2" id="KW-0677">Repeat</keyword>
<comment type="similarity">
    <text evidence="3">Belongs to the WD repeat CIA1 family.</text>
</comment>
<feature type="region of interest" description="Disordered" evidence="5">
    <location>
        <begin position="1"/>
        <end position="46"/>
    </location>
</feature>
<dbReference type="Proteomes" id="UP001530315">
    <property type="component" value="Unassembled WGS sequence"/>
</dbReference>
<dbReference type="SMART" id="SM00320">
    <property type="entry name" value="WD40"/>
    <property type="match status" value="7"/>
</dbReference>
<proteinExistence type="inferred from homology"/>
<evidence type="ECO:0000256" key="1">
    <source>
        <dbReference type="ARBA" id="ARBA00022574"/>
    </source>
</evidence>
<dbReference type="GO" id="GO:0016226">
    <property type="term" value="P:iron-sulfur cluster assembly"/>
    <property type="evidence" value="ECO:0007669"/>
    <property type="project" value="UniProtKB-UniRule"/>
</dbReference>
<dbReference type="EMBL" id="JALLAZ020000107">
    <property type="protein sequence ID" value="KAL3803627.1"/>
    <property type="molecule type" value="Genomic_DNA"/>
</dbReference>